<feature type="domain" description="Chaperone DnaJ C-terminal" evidence="1">
    <location>
        <begin position="16"/>
        <end position="141"/>
    </location>
</feature>
<dbReference type="InterPro" id="IPR002939">
    <property type="entry name" value="DnaJ_C"/>
</dbReference>
<dbReference type="InterPro" id="IPR008971">
    <property type="entry name" value="HSP40/DnaJ_pept-bd"/>
</dbReference>
<dbReference type="PANTHER" id="PTHR43888">
    <property type="entry name" value="DNAJ-LIKE-2, ISOFORM A-RELATED"/>
    <property type="match status" value="1"/>
</dbReference>
<dbReference type="FunFam" id="2.60.260.20:FF:000013">
    <property type="entry name" value="DnaJ subfamily B member 11"/>
    <property type="match status" value="1"/>
</dbReference>
<dbReference type="AlphaFoldDB" id="A0A0M0JNH8"/>
<dbReference type="Gene3D" id="2.60.260.20">
    <property type="entry name" value="Urease metallochaperone UreE, N-terminal domain"/>
    <property type="match status" value="2"/>
</dbReference>
<proteinExistence type="predicted"/>
<dbReference type="CDD" id="cd10747">
    <property type="entry name" value="DnaJ_C"/>
    <property type="match status" value="1"/>
</dbReference>
<dbReference type="InterPro" id="IPR044713">
    <property type="entry name" value="DNJA1/2-like"/>
</dbReference>
<dbReference type="OrthoDB" id="550424at2759"/>
<protein>
    <submittedName>
        <fullName evidence="2">DNAj-like protein</fullName>
    </submittedName>
</protein>
<accession>A0A0M0JNH8</accession>
<evidence type="ECO:0000313" key="2">
    <source>
        <dbReference type="EMBL" id="KOO27818.1"/>
    </source>
</evidence>
<dbReference type="SUPFAM" id="SSF49493">
    <property type="entry name" value="HSP40/DnaJ peptide-binding domain"/>
    <property type="match status" value="1"/>
</dbReference>
<dbReference type="EMBL" id="JWZX01002659">
    <property type="protein sequence ID" value="KOO27818.1"/>
    <property type="molecule type" value="Genomic_DNA"/>
</dbReference>
<gene>
    <name evidence="2" type="ORF">Ctob_001233</name>
</gene>
<name>A0A0M0JNH8_9EUKA</name>
<dbReference type="GO" id="GO:0051082">
    <property type="term" value="F:unfolded protein binding"/>
    <property type="evidence" value="ECO:0007669"/>
    <property type="project" value="InterPro"/>
</dbReference>
<keyword evidence="3" id="KW-1185">Reference proteome</keyword>
<dbReference type="GO" id="GO:0030544">
    <property type="term" value="F:Hsp70 protein binding"/>
    <property type="evidence" value="ECO:0007669"/>
    <property type="project" value="InterPro"/>
</dbReference>
<evidence type="ECO:0000259" key="1">
    <source>
        <dbReference type="Pfam" id="PF01556"/>
    </source>
</evidence>
<reference evidence="3" key="1">
    <citation type="journal article" date="2015" name="PLoS Genet.">
        <title>Genome Sequence and Transcriptome Analyses of Chrysochromulina tobin: Metabolic Tools for Enhanced Algal Fitness in the Prominent Order Prymnesiales (Haptophyceae).</title>
        <authorList>
            <person name="Hovde B.T."/>
            <person name="Deodato C.R."/>
            <person name="Hunsperger H.M."/>
            <person name="Ryken S.A."/>
            <person name="Yost W."/>
            <person name="Jha R.K."/>
            <person name="Patterson J."/>
            <person name="Monnat R.J. Jr."/>
            <person name="Barlow S.B."/>
            <person name="Starkenburg S.R."/>
            <person name="Cattolico R.A."/>
        </authorList>
    </citation>
    <scope>NUCLEOTIDE SEQUENCE</scope>
    <source>
        <strain evidence="3">CCMP291</strain>
    </source>
</reference>
<evidence type="ECO:0000313" key="3">
    <source>
        <dbReference type="Proteomes" id="UP000037460"/>
    </source>
</evidence>
<comment type="caution">
    <text evidence="2">The sequence shown here is derived from an EMBL/GenBank/DDBJ whole genome shotgun (WGS) entry which is preliminary data.</text>
</comment>
<organism evidence="2 3">
    <name type="scientific">Chrysochromulina tobinii</name>
    <dbReference type="NCBI Taxonomy" id="1460289"/>
    <lineage>
        <taxon>Eukaryota</taxon>
        <taxon>Haptista</taxon>
        <taxon>Haptophyta</taxon>
        <taxon>Prymnesiophyceae</taxon>
        <taxon>Prymnesiales</taxon>
        <taxon>Chrysochromulinaceae</taxon>
        <taxon>Chrysochromulina</taxon>
    </lineage>
</organism>
<dbReference type="Pfam" id="PF01556">
    <property type="entry name" value="DnaJ_C"/>
    <property type="match status" value="1"/>
</dbReference>
<dbReference type="GO" id="GO:0006457">
    <property type="term" value="P:protein folding"/>
    <property type="evidence" value="ECO:0007669"/>
    <property type="project" value="InterPro"/>
</dbReference>
<sequence>MIMQQEVSEPSPDKCKEESKVLAATIERGTVEGTEVVFPRASEQTPGKIPGNVVVKLKSARHAVFRRDGTELHMSLKIPLRAALLGFEHTLHHLDGHPVLLKHEGIASHGQVLVIEGEGMPVHGVPSEFGKLHVTLAIEMPAALSAEERELVGRYFEPPQGVTIGRL</sequence>
<dbReference type="Proteomes" id="UP000037460">
    <property type="component" value="Unassembled WGS sequence"/>
</dbReference>